<dbReference type="RefSeq" id="XP_007320550.1">
    <property type="nucleotide sequence ID" value="XM_007320488.1"/>
</dbReference>
<protein>
    <submittedName>
        <fullName evidence="2">Uncharacterized protein</fullName>
    </submittedName>
</protein>
<evidence type="ECO:0000313" key="2">
    <source>
        <dbReference type="EMBL" id="EGO23310.1"/>
    </source>
</evidence>
<proteinExistence type="predicted"/>
<dbReference type="KEGG" id="sla:SERLADRAFT_472279"/>
<dbReference type="GeneID" id="18820101"/>
<reference evidence="2" key="1">
    <citation type="submission" date="2011-04" db="EMBL/GenBank/DDBJ databases">
        <title>Evolution of plant cell wall degrading machinery underlies the functional diversity of forest fungi.</title>
        <authorList>
            <consortium name="US DOE Joint Genome Institute (JGI-PGF)"/>
            <person name="Eastwood D.C."/>
            <person name="Floudas D."/>
            <person name="Binder M."/>
            <person name="Majcherczyk A."/>
            <person name="Schneider P."/>
            <person name="Aerts A."/>
            <person name="Asiegbu F.O."/>
            <person name="Baker S.E."/>
            <person name="Barry K."/>
            <person name="Bendiksby M."/>
            <person name="Blumentritt M."/>
            <person name="Coutinho P.M."/>
            <person name="Cullen D."/>
            <person name="Cullen D."/>
            <person name="Gathman A."/>
            <person name="Goodell B."/>
            <person name="Henrissat B."/>
            <person name="Ihrmark K."/>
            <person name="Kauserud H."/>
            <person name="Kohler A."/>
            <person name="LaButti K."/>
            <person name="Lapidus A."/>
            <person name="Lavin J.L."/>
            <person name="Lee Y.-H."/>
            <person name="Lindquist E."/>
            <person name="Lilly W."/>
            <person name="Lucas S."/>
            <person name="Morin E."/>
            <person name="Murat C."/>
            <person name="Oguiza J.A."/>
            <person name="Park J."/>
            <person name="Pisabarro A.G."/>
            <person name="Riley R."/>
            <person name="Rosling A."/>
            <person name="Salamov A."/>
            <person name="Schmidt O."/>
            <person name="Schmutz J."/>
            <person name="Skrede I."/>
            <person name="Stenlid J."/>
            <person name="Wiebenga A."/>
            <person name="Xie X."/>
            <person name="Kues U."/>
            <person name="Hibbett D.S."/>
            <person name="Hoffmeister D."/>
            <person name="Hogberg N."/>
            <person name="Martin F."/>
            <person name="Grigoriev I.V."/>
            <person name="Watkinson S.C."/>
        </authorList>
    </citation>
    <scope>NUCLEOTIDE SEQUENCE</scope>
    <source>
        <strain evidence="2">S7.9</strain>
    </source>
</reference>
<evidence type="ECO:0000256" key="1">
    <source>
        <dbReference type="SAM" id="MobiDB-lite"/>
    </source>
</evidence>
<feature type="region of interest" description="Disordered" evidence="1">
    <location>
        <begin position="37"/>
        <end position="58"/>
    </location>
</feature>
<dbReference type="AlphaFoldDB" id="F8P2D2"/>
<sequence length="58" mass="6627">MEHADSAQQLMMSQAVDLVKRFQSEGNFSDLQRAMELHDNARRQCPDNDAPDHQSGRL</sequence>
<dbReference type="EMBL" id="GL945436">
    <property type="protein sequence ID" value="EGO23310.1"/>
    <property type="molecule type" value="Genomic_DNA"/>
</dbReference>
<dbReference type="HOGENOM" id="CLU_2980541_0_0_1"/>
<name>F8P2D2_SERL9</name>
<gene>
    <name evidence="2" type="ORF">SERLADRAFT_472279</name>
</gene>
<organism>
    <name type="scientific">Serpula lacrymans var. lacrymans (strain S7.9)</name>
    <name type="common">Dry rot fungus</name>
    <dbReference type="NCBI Taxonomy" id="578457"/>
    <lineage>
        <taxon>Eukaryota</taxon>
        <taxon>Fungi</taxon>
        <taxon>Dikarya</taxon>
        <taxon>Basidiomycota</taxon>
        <taxon>Agaricomycotina</taxon>
        <taxon>Agaricomycetes</taxon>
        <taxon>Agaricomycetidae</taxon>
        <taxon>Boletales</taxon>
        <taxon>Coniophorineae</taxon>
        <taxon>Serpulaceae</taxon>
        <taxon>Serpula</taxon>
    </lineage>
</organism>
<dbReference type="Proteomes" id="UP000008064">
    <property type="component" value="Unassembled WGS sequence"/>
</dbReference>
<accession>F8P2D2</accession>